<comment type="similarity">
    <text evidence="1">Belongs to the short-chain dehydrogenases/reductases (SDR) family.</text>
</comment>
<dbReference type="Pfam" id="PF13561">
    <property type="entry name" value="adh_short_C2"/>
    <property type="match status" value="1"/>
</dbReference>
<dbReference type="PANTHER" id="PTHR43477:SF1">
    <property type="entry name" value="DIHYDROANTICAPSIN 7-DEHYDROGENASE"/>
    <property type="match status" value="1"/>
</dbReference>
<dbReference type="Proteomes" id="UP001595616">
    <property type="component" value="Unassembled WGS sequence"/>
</dbReference>
<dbReference type="InterPro" id="IPR002347">
    <property type="entry name" value="SDR_fam"/>
</dbReference>
<reference evidence="4" key="1">
    <citation type="journal article" date="2019" name="Int. J. Syst. Evol. Microbiol.">
        <title>The Global Catalogue of Microorganisms (GCM) 10K type strain sequencing project: providing services to taxonomists for standard genome sequencing and annotation.</title>
        <authorList>
            <consortium name="The Broad Institute Genomics Platform"/>
            <consortium name="The Broad Institute Genome Sequencing Center for Infectious Disease"/>
            <person name="Wu L."/>
            <person name="Ma J."/>
        </authorList>
    </citation>
    <scope>NUCLEOTIDE SEQUENCE [LARGE SCALE GENOMIC DNA]</scope>
    <source>
        <strain evidence="4">CECT 7956</strain>
    </source>
</reference>
<dbReference type="EC" id="1.1.1.-" evidence="3"/>
<dbReference type="InterPro" id="IPR051122">
    <property type="entry name" value="SDR_DHRS6-like"/>
</dbReference>
<dbReference type="CDD" id="cd05233">
    <property type="entry name" value="SDR_c"/>
    <property type="match status" value="1"/>
</dbReference>
<evidence type="ECO:0000256" key="2">
    <source>
        <dbReference type="ARBA" id="ARBA00023002"/>
    </source>
</evidence>
<dbReference type="SUPFAM" id="SSF51735">
    <property type="entry name" value="NAD(P)-binding Rossmann-fold domains"/>
    <property type="match status" value="1"/>
</dbReference>
<evidence type="ECO:0000256" key="1">
    <source>
        <dbReference type="ARBA" id="ARBA00006484"/>
    </source>
</evidence>
<dbReference type="RefSeq" id="WP_379839271.1">
    <property type="nucleotide sequence ID" value="NZ_JBHRYQ010000001.1"/>
</dbReference>
<keyword evidence="4" id="KW-1185">Reference proteome</keyword>
<sequence>MFRLTKKVAVITGGASGIGLEISRAFAKQGAIVHIFELNIDLAEREADLINANGGKAYCHKVDVSNQTDVLKKMAKINAIQPINILVNNAGIAHIGDVEKTTEADMDKIYNVNIKGVYNCLHAVIPFMKSNKGGVIINLCSVAATVGIAERFAYSMSKGAVYSMTLQVAKDYVGENIRCNSISPGRVHTPFVDGFIKKNYPGKETEMFEKLSATQPIGRMAKPEEIGALAVYLASDEAAFVTGSDYVIDGGFIKLNN</sequence>
<proteinExistence type="inferred from homology"/>
<dbReference type="PANTHER" id="PTHR43477">
    <property type="entry name" value="DIHYDROANTICAPSIN 7-DEHYDROGENASE"/>
    <property type="match status" value="1"/>
</dbReference>
<keyword evidence="2 3" id="KW-0560">Oxidoreductase</keyword>
<gene>
    <name evidence="3" type="ORF">ACFOOI_17195</name>
</gene>
<dbReference type="NCBIfam" id="NF005559">
    <property type="entry name" value="PRK07231.1"/>
    <property type="match status" value="1"/>
</dbReference>
<evidence type="ECO:0000313" key="3">
    <source>
        <dbReference type="EMBL" id="MFC3812400.1"/>
    </source>
</evidence>
<dbReference type="PRINTS" id="PR00081">
    <property type="entry name" value="GDHRDH"/>
</dbReference>
<dbReference type="InterPro" id="IPR020904">
    <property type="entry name" value="Sc_DH/Rdtase_CS"/>
</dbReference>
<dbReference type="EMBL" id="JBHRYQ010000001">
    <property type="protein sequence ID" value="MFC3812400.1"/>
    <property type="molecule type" value="Genomic_DNA"/>
</dbReference>
<dbReference type="PRINTS" id="PR00080">
    <property type="entry name" value="SDRFAMILY"/>
</dbReference>
<accession>A0ABV7YZJ1</accession>
<dbReference type="Gene3D" id="3.40.50.720">
    <property type="entry name" value="NAD(P)-binding Rossmann-like Domain"/>
    <property type="match status" value="1"/>
</dbReference>
<dbReference type="GO" id="GO:0016491">
    <property type="term" value="F:oxidoreductase activity"/>
    <property type="evidence" value="ECO:0007669"/>
    <property type="project" value="UniProtKB-KW"/>
</dbReference>
<dbReference type="InterPro" id="IPR036291">
    <property type="entry name" value="NAD(P)-bd_dom_sf"/>
</dbReference>
<name>A0ABV7YZJ1_9BACT</name>
<protein>
    <submittedName>
        <fullName evidence="3">SDR family NAD(P)-dependent oxidoreductase</fullName>
        <ecNumber evidence="3">1.1.1.-</ecNumber>
    </submittedName>
</protein>
<comment type="caution">
    <text evidence="3">The sequence shown here is derived from an EMBL/GenBank/DDBJ whole genome shotgun (WGS) entry which is preliminary data.</text>
</comment>
<dbReference type="PROSITE" id="PS00061">
    <property type="entry name" value="ADH_SHORT"/>
    <property type="match status" value="1"/>
</dbReference>
<evidence type="ECO:0000313" key="4">
    <source>
        <dbReference type="Proteomes" id="UP001595616"/>
    </source>
</evidence>
<organism evidence="3 4">
    <name type="scientific">Lacihabitans lacunae</name>
    <dbReference type="NCBI Taxonomy" id="1028214"/>
    <lineage>
        <taxon>Bacteria</taxon>
        <taxon>Pseudomonadati</taxon>
        <taxon>Bacteroidota</taxon>
        <taxon>Cytophagia</taxon>
        <taxon>Cytophagales</taxon>
        <taxon>Leadbetterellaceae</taxon>
        <taxon>Lacihabitans</taxon>
    </lineage>
</organism>